<gene>
    <name evidence="1" type="ORF">JHL16_34200</name>
</gene>
<dbReference type="EMBL" id="JAENHL010000008">
    <property type="protein sequence ID" value="MBK1871470.1"/>
    <property type="molecule type" value="Genomic_DNA"/>
</dbReference>
<proteinExistence type="predicted"/>
<evidence type="ECO:0000313" key="1">
    <source>
        <dbReference type="EMBL" id="MBK1871470.1"/>
    </source>
</evidence>
<name>A0ACC5RFV2_9HYPH</name>
<keyword evidence="2" id="KW-1185">Reference proteome</keyword>
<evidence type="ECO:0000313" key="2">
    <source>
        <dbReference type="Proteomes" id="UP000616151"/>
    </source>
</evidence>
<sequence>MIQRKEYRLIATLAACQLIWLSAGAIILTLSGLVGHQLATDKSLATLPFALMCLANAVLSMPAAAFMLRFGRKRGFLLGSLFGCLSGAVTSLAVIWASFSLFCLGVALWGAFMAFAQFYRYAAAEGVDAASKGTAISVVVGSSIVGVFVGPLLISLTQGLFQLPPFTSSFLIVAGLSVVSLLVTGLLDMPRPRAEPARPAALRPQIDWQPNIVAGLVNGAVAFSVMVFVMTASPLATVHFGHSVTDAASVVQWHLLGMYGPSLVTGLLIARIGEVRILFLGSALLFASLLTALQGTSMPHLTLALLMLGIGWNFMFVSASVLLSQPQDAAVRARVQAIGEFINNSTVTVAAFSAGTVFVHFGWTAVNLIVLPVLLIALLVTFRYALNVSRSRKRAA</sequence>
<accession>A0ACC5RFV2</accession>
<dbReference type="Proteomes" id="UP000616151">
    <property type="component" value="Unassembled WGS sequence"/>
</dbReference>
<organism evidence="1 2">
    <name type="scientific">Taklimakanibacter albus</name>
    <dbReference type="NCBI Taxonomy" id="2800327"/>
    <lineage>
        <taxon>Bacteria</taxon>
        <taxon>Pseudomonadati</taxon>
        <taxon>Pseudomonadota</taxon>
        <taxon>Alphaproteobacteria</taxon>
        <taxon>Hyphomicrobiales</taxon>
        <taxon>Aestuariivirgaceae</taxon>
        <taxon>Taklimakanibacter</taxon>
    </lineage>
</organism>
<reference evidence="1" key="1">
    <citation type="submission" date="2021-01" db="EMBL/GenBank/DDBJ databases">
        <authorList>
            <person name="Sun Q."/>
        </authorList>
    </citation>
    <scope>NUCLEOTIDE SEQUENCE</scope>
    <source>
        <strain evidence="1">YIM B02566</strain>
    </source>
</reference>
<protein>
    <submittedName>
        <fullName evidence="1">MFS transporter</fullName>
    </submittedName>
</protein>
<comment type="caution">
    <text evidence="1">The sequence shown here is derived from an EMBL/GenBank/DDBJ whole genome shotgun (WGS) entry which is preliminary data.</text>
</comment>